<feature type="region of interest" description="Disordered" evidence="1">
    <location>
        <begin position="449"/>
        <end position="491"/>
    </location>
</feature>
<name>A0ABC9B5W7_9POAL</name>
<evidence type="ECO:0000313" key="3">
    <source>
        <dbReference type="Proteomes" id="UP001497457"/>
    </source>
</evidence>
<dbReference type="SUPFAM" id="SSF54001">
    <property type="entry name" value="Cysteine proteinases"/>
    <property type="match status" value="1"/>
</dbReference>
<evidence type="ECO:0000256" key="1">
    <source>
        <dbReference type="SAM" id="MobiDB-lite"/>
    </source>
</evidence>
<accession>A0ABC9B5W7</accession>
<dbReference type="PANTHER" id="PTHR34835:SF34">
    <property type="entry name" value="OS08G0555500 PROTEIN"/>
    <property type="match status" value="1"/>
</dbReference>
<sequence length="1056" mass="118047">MENPLEFTSGRVDRIVHHSSRLTRSATKQAGRSAASGGYCSVLGSSEQGDSQAHRPTRSIGDDPPIGGKLVKKIPKFHGSFSTDHVEEVISTFGDSKLSILERIGLGGLKHLKANLHHSRALVFWLQQKIDVAGICVRLDKKNSIEMTADSFGRILGVRSKGTNFEVGDKYKAPSLRRKLHYMFRTDDEKTLPTVADANKILLANYGEVMSSDEEEAFAVALAALVCAYMFGNMNRAAIIPNDIWGFISEWSNLLTCSWSGYILNRIVRSSARVQANMCAPQKEKKGPFSINLGGCWLYLELLYLDYIDFAERNIPWSWVPRVRVYEKSHIKEFISIAEIGKAPTVFLMNKRRLPCVRDGIQEDAAGMEQRATNADVRPMKDTLEELKESIDESFANMMDCLNKASDVAHKENLTHFESQRSHINRIFADLRVSLQNEKSRVHGLISRYGAGDGEPSNHTALHDDTVEDSPEPANTSSDMDVDGNDNSGFGVGASTSGINKESDVAVGKGGTVGPHMSAGDQDQQAVADERAEEVTIRMSSVLEDQVSMDGIHFAEQSVQDAGQEKCTQERVGDSISAAKSPLNVMRNDSVKANNAGVEYPLYDQTPPGGSAIKDDEGLHQFFGKNIISRLVSNEDVAYSKMGDLLGNTSTCEGVCVPAPSDVQTSGSVLDCPVFDATPPQHTTHIDNTPSDEVHGTKRKRVKKSAVKKNEGWQERGTVRKVCSSKKPYRPNVGQVNKSSNAIVLVDSSKVDETCVHAEKHMPCKRHVERRCCDSSPFELNMIHRETETELADKHYKLVMSDTDDHLSRDWIIISKPTRIRITGEVLQQEFKEGAAISSEVFAAMVWVLQCQENALYNMQDFSLNHWRHFMGPEFAEAVLGSNKFIITEGIRKQFIGWHLGSKFEHCRMVLVPSCALGHWCLYLWDIEHRIIHIMDPVNGKLHPDEQRKLHHSNVSKLHAAMHMCKQEMFTGWNDDFNNYNDVYMQYGYPVTKRGADSAFYVLHYMRWFDGKTIRYNCDRANVWTARKTMLHDLILVRGNTGYVPAYIAGTVNLDS</sequence>
<dbReference type="InterPro" id="IPR038765">
    <property type="entry name" value="Papain-like_cys_pep_sf"/>
</dbReference>
<feature type="compositionally biased region" description="Basic residues" evidence="1">
    <location>
        <begin position="697"/>
        <end position="707"/>
    </location>
</feature>
<feature type="region of interest" description="Disordered" evidence="1">
    <location>
        <begin position="45"/>
        <end position="66"/>
    </location>
</feature>
<protein>
    <recommendedName>
        <fullName evidence="4">Ubiquitin-like protease family profile domain-containing protein</fullName>
    </recommendedName>
</protein>
<dbReference type="AlphaFoldDB" id="A0ABC9B5W7"/>
<proteinExistence type="predicted"/>
<keyword evidence="3" id="KW-1185">Reference proteome</keyword>
<dbReference type="Proteomes" id="UP001497457">
    <property type="component" value="Chromosome 24b"/>
</dbReference>
<dbReference type="PANTHER" id="PTHR34835">
    <property type="entry name" value="OS07G0283600 PROTEIN-RELATED"/>
    <property type="match status" value="1"/>
</dbReference>
<feature type="compositionally biased region" description="Polar residues" evidence="1">
    <location>
        <begin position="680"/>
        <end position="691"/>
    </location>
</feature>
<gene>
    <name evidence="2" type="ORF">URODEC1_LOCUS60383</name>
</gene>
<evidence type="ECO:0008006" key="4">
    <source>
        <dbReference type="Google" id="ProtNLM"/>
    </source>
</evidence>
<evidence type="ECO:0000313" key="2">
    <source>
        <dbReference type="EMBL" id="CAL4990775.1"/>
    </source>
</evidence>
<dbReference type="Gene3D" id="3.40.395.10">
    <property type="entry name" value="Adenoviral Proteinase, Chain A"/>
    <property type="match status" value="1"/>
</dbReference>
<dbReference type="EMBL" id="OZ075134">
    <property type="protein sequence ID" value="CAL4990775.1"/>
    <property type="molecule type" value="Genomic_DNA"/>
</dbReference>
<organism evidence="2 3">
    <name type="scientific">Urochloa decumbens</name>
    <dbReference type="NCBI Taxonomy" id="240449"/>
    <lineage>
        <taxon>Eukaryota</taxon>
        <taxon>Viridiplantae</taxon>
        <taxon>Streptophyta</taxon>
        <taxon>Embryophyta</taxon>
        <taxon>Tracheophyta</taxon>
        <taxon>Spermatophyta</taxon>
        <taxon>Magnoliopsida</taxon>
        <taxon>Liliopsida</taxon>
        <taxon>Poales</taxon>
        <taxon>Poaceae</taxon>
        <taxon>PACMAD clade</taxon>
        <taxon>Panicoideae</taxon>
        <taxon>Panicodae</taxon>
        <taxon>Paniceae</taxon>
        <taxon>Melinidinae</taxon>
        <taxon>Urochloa</taxon>
    </lineage>
</organism>
<reference evidence="2" key="1">
    <citation type="submission" date="2024-10" db="EMBL/GenBank/DDBJ databases">
        <authorList>
            <person name="Ryan C."/>
        </authorList>
    </citation>
    <scope>NUCLEOTIDE SEQUENCE [LARGE SCALE GENOMIC DNA]</scope>
</reference>
<feature type="region of interest" description="Disordered" evidence="1">
    <location>
        <begin position="680"/>
        <end position="711"/>
    </location>
</feature>